<dbReference type="PANTHER" id="PTHR38050:SF2">
    <property type="entry name" value="FERULOYL ESTERASE C-RELATED"/>
    <property type="match status" value="1"/>
</dbReference>
<name>A0A6A6USW2_9PEZI</name>
<feature type="compositionally biased region" description="Basic and acidic residues" evidence="10">
    <location>
        <begin position="397"/>
        <end position="431"/>
    </location>
</feature>
<evidence type="ECO:0000256" key="6">
    <source>
        <dbReference type="ARBA" id="ARBA00022801"/>
    </source>
</evidence>
<evidence type="ECO:0000256" key="5">
    <source>
        <dbReference type="ARBA" id="ARBA00022729"/>
    </source>
</evidence>
<evidence type="ECO:0000256" key="11">
    <source>
        <dbReference type="SAM" id="SignalP"/>
    </source>
</evidence>
<accession>A0A6A6USW2</accession>
<dbReference type="InterPro" id="IPR029058">
    <property type="entry name" value="AB_hydrolase_fold"/>
</dbReference>
<reference evidence="12" key="1">
    <citation type="journal article" date="2020" name="Stud. Mycol.">
        <title>101 Dothideomycetes genomes: a test case for predicting lifestyles and emergence of pathogens.</title>
        <authorList>
            <person name="Haridas S."/>
            <person name="Albert R."/>
            <person name="Binder M."/>
            <person name="Bloem J."/>
            <person name="Labutti K."/>
            <person name="Salamov A."/>
            <person name="Andreopoulos B."/>
            <person name="Baker S."/>
            <person name="Barry K."/>
            <person name="Bills G."/>
            <person name="Bluhm B."/>
            <person name="Cannon C."/>
            <person name="Castanera R."/>
            <person name="Culley D."/>
            <person name="Daum C."/>
            <person name="Ezra D."/>
            <person name="Gonzalez J."/>
            <person name="Henrissat B."/>
            <person name="Kuo A."/>
            <person name="Liang C."/>
            <person name="Lipzen A."/>
            <person name="Lutzoni F."/>
            <person name="Magnuson J."/>
            <person name="Mondo S."/>
            <person name="Nolan M."/>
            <person name="Ohm R."/>
            <person name="Pangilinan J."/>
            <person name="Park H.-J."/>
            <person name="Ramirez L."/>
            <person name="Alfaro M."/>
            <person name="Sun H."/>
            <person name="Tritt A."/>
            <person name="Yoshinaga Y."/>
            <person name="Zwiers L.-H."/>
            <person name="Turgeon B."/>
            <person name="Goodwin S."/>
            <person name="Spatafora J."/>
            <person name="Crous P."/>
            <person name="Grigoriev I."/>
        </authorList>
    </citation>
    <scope>NUCLEOTIDE SEQUENCE</scope>
    <source>
        <strain evidence="12">CBS 115976</strain>
    </source>
</reference>
<evidence type="ECO:0000256" key="9">
    <source>
        <dbReference type="ARBA" id="ARBA00034075"/>
    </source>
</evidence>
<keyword evidence="7" id="KW-0119">Carbohydrate metabolism</keyword>
<dbReference type="GO" id="GO:0045493">
    <property type="term" value="P:xylan catabolic process"/>
    <property type="evidence" value="ECO:0007669"/>
    <property type="project" value="UniProtKB-KW"/>
</dbReference>
<dbReference type="InterPro" id="IPR043595">
    <property type="entry name" value="FaeB/C/D"/>
</dbReference>
<evidence type="ECO:0000313" key="12">
    <source>
        <dbReference type="EMBL" id="KAF2675212.1"/>
    </source>
</evidence>
<feature type="compositionally biased region" description="Basic and acidic residues" evidence="10">
    <location>
        <begin position="440"/>
        <end position="457"/>
    </location>
</feature>
<protein>
    <recommendedName>
        <fullName evidence="2">feruloyl esterase</fullName>
        <ecNumber evidence="2">3.1.1.73</ecNumber>
    </recommendedName>
</protein>
<gene>
    <name evidence="12" type="ORF">BT63DRAFT_474857</name>
</gene>
<dbReference type="SUPFAM" id="SSF53474">
    <property type="entry name" value="alpha/beta-Hydrolases"/>
    <property type="match status" value="1"/>
</dbReference>
<dbReference type="GO" id="GO:0030600">
    <property type="term" value="F:feruloyl esterase activity"/>
    <property type="evidence" value="ECO:0007669"/>
    <property type="project" value="UniProtKB-EC"/>
</dbReference>
<evidence type="ECO:0000256" key="4">
    <source>
        <dbReference type="ARBA" id="ARBA00022651"/>
    </source>
</evidence>
<evidence type="ECO:0000256" key="2">
    <source>
        <dbReference type="ARBA" id="ARBA00013091"/>
    </source>
</evidence>
<dbReference type="Proteomes" id="UP000799302">
    <property type="component" value="Unassembled WGS sequence"/>
</dbReference>
<proteinExistence type="predicted"/>
<feature type="signal peptide" evidence="11">
    <location>
        <begin position="1"/>
        <end position="18"/>
    </location>
</feature>
<keyword evidence="5 11" id="KW-0732">Signal</keyword>
<evidence type="ECO:0000256" key="8">
    <source>
        <dbReference type="ARBA" id="ARBA00023326"/>
    </source>
</evidence>
<comment type="catalytic activity">
    <reaction evidence="9">
        <text>feruloyl-polysaccharide + H2O = ferulate + polysaccharide.</text>
        <dbReference type="EC" id="3.1.1.73"/>
    </reaction>
</comment>
<dbReference type="Gene3D" id="3.40.50.1820">
    <property type="entry name" value="alpha/beta hydrolase"/>
    <property type="match status" value="1"/>
</dbReference>
<evidence type="ECO:0000256" key="10">
    <source>
        <dbReference type="SAM" id="MobiDB-lite"/>
    </source>
</evidence>
<dbReference type="EMBL" id="MU004230">
    <property type="protein sequence ID" value="KAF2675212.1"/>
    <property type="molecule type" value="Genomic_DNA"/>
</dbReference>
<dbReference type="EC" id="3.1.1.73" evidence="2"/>
<keyword evidence="6" id="KW-0378">Hydrolase</keyword>
<evidence type="ECO:0000256" key="1">
    <source>
        <dbReference type="ARBA" id="ARBA00004613"/>
    </source>
</evidence>
<organism evidence="12 13">
    <name type="scientific">Microthyrium microscopicum</name>
    <dbReference type="NCBI Taxonomy" id="703497"/>
    <lineage>
        <taxon>Eukaryota</taxon>
        <taxon>Fungi</taxon>
        <taxon>Dikarya</taxon>
        <taxon>Ascomycota</taxon>
        <taxon>Pezizomycotina</taxon>
        <taxon>Dothideomycetes</taxon>
        <taxon>Dothideomycetes incertae sedis</taxon>
        <taxon>Microthyriales</taxon>
        <taxon>Microthyriaceae</taxon>
        <taxon>Microthyrium</taxon>
    </lineage>
</organism>
<feature type="region of interest" description="Disordered" evidence="10">
    <location>
        <begin position="397"/>
        <end position="457"/>
    </location>
</feature>
<evidence type="ECO:0000256" key="3">
    <source>
        <dbReference type="ARBA" id="ARBA00022525"/>
    </source>
</evidence>
<keyword evidence="3" id="KW-0964">Secreted</keyword>
<comment type="subcellular location">
    <subcellularLocation>
        <location evidence="1">Secreted</location>
    </subcellularLocation>
</comment>
<keyword evidence="8" id="KW-0624">Polysaccharide degradation</keyword>
<dbReference type="PANTHER" id="PTHR38050">
    <property type="match status" value="1"/>
</dbReference>
<keyword evidence="4" id="KW-0858">Xylan degradation</keyword>
<feature type="chain" id="PRO_5025365814" description="feruloyl esterase" evidence="11">
    <location>
        <begin position="19"/>
        <end position="457"/>
    </location>
</feature>
<sequence>MFAIILFSFLAFIHVTFADPSSGCKKRAGVEDIFEAPPSELTFEGRHIRLIFPPKYKIFKASPLILAYSDRGMDTREFSKLTAFDHPELNNNAIIAFVSPKSDYWITDPQSTWDPEDISFDSDGTDPANDLDYTRVLLNHLERTFCLNTQRIYAVGLGTGGGVVHQLACHTHLSRRIAAFAPINGAFYRPRGSEAEDLLWGKCMIGRRPIPMLEIHGVENGEYLLKPEMEHARSLEVLSAEEWVNDWRALNNCGEDVGETVESGASRAVRMTQLQGGQRSESVTYGGLARKVSYRCGYWSNRNNSDFKTEEKDGRKINLLHYAVERFMHGWPRMKGPVQEEVEFYGNKVKPLGAPNFDASVVVLEFFRQHKLPPYGVIQGQAKRLLIERGAKVYKDGPSVKDAKSMRDSAKAAKAAKDTEDTQDTKKDRKGAYKKGTANDVKKAEKKDHKSTRKDEL</sequence>
<evidence type="ECO:0000313" key="13">
    <source>
        <dbReference type="Proteomes" id="UP000799302"/>
    </source>
</evidence>
<dbReference type="AlphaFoldDB" id="A0A6A6USW2"/>
<evidence type="ECO:0000256" key="7">
    <source>
        <dbReference type="ARBA" id="ARBA00023277"/>
    </source>
</evidence>
<dbReference type="GO" id="GO:0005576">
    <property type="term" value="C:extracellular region"/>
    <property type="evidence" value="ECO:0007669"/>
    <property type="project" value="UniProtKB-SubCell"/>
</dbReference>
<keyword evidence="13" id="KW-1185">Reference proteome</keyword>
<dbReference type="OrthoDB" id="424610at2759"/>